<gene>
    <name evidence="9" type="primary">Piso0_002503</name>
    <name evidence="9" type="ORF">GNLVRS01_PISO0J13407g</name>
</gene>
<dbReference type="InterPro" id="IPR048720">
    <property type="entry name" value="PROPPIN"/>
</dbReference>
<dbReference type="InterPro" id="IPR001680">
    <property type="entry name" value="WD40_rpt"/>
</dbReference>
<name>G8YCS8_PICSO</name>
<reference evidence="9 10" key="1">
    <citation type="journal article" date="2012" name="G3 (Bethesda)">
        <title>Pichia sorbitophila, an interspecies yeast hybrid reveals early steps of genome resolution following polyploidization.</title>
        <authorList>
            <person name="Leh Louis V."/>
            <person name="Despons L."/>
            <person name="Friedrich A."/>
            <person name="Martin T."/>
            <person name="Durrens P."/>
            <person name="Casaregola S."/>
            <person name="Neuveglise C."/>
            <person name="Fairhead C."/>
            <person name="Marck C."/>
            <person name="Cruz J.A."/>
            <person name="Straub M.L."/>
            <person name="Kugler V."/>
            <person name="Sacerdot C."/>
            <person name="Uzunov Z."/>
            <person name="Thierry A."/>
            <person name="Weiss S."/>
            <person name="Bleykasten C."/>
            <person name="De Montigny J."/>
            <person name="Jacques N."/>
            <person name="Jung P."/>
            <person name="Lemaire M."/>
            <person name="Mallet S."/>
            <person name="Morel G."/>
            <person name="Richard G.F."/>
            <person name="Sarkar A."/>
            <person name="Savel G."/>
            <person name="Schacherer J."/>
            <person name="Seret M.L."/>
            <person name="Talla E."/>
            <person name="Samson G."/>
            <person name="Jubin C."/>
            <person name="Poulain J."/>
            <person name="Vacherie B."/>
            <person name="Barbe V."/>
            <person name="Pelletier E."/>
            <person name="Sherman D.J."/>
            <person name="Westhof E."/>
            <person name="Weissenbach J."/>
            <person name="Baret P.V."/>
            <person name="Wincker P."/>
            <person name="Gaillardin C."/>
            <person name="Dujon B."/>
            <person name="Souciet J.L."/>
        </authorList>
    </citation>
    <scope>NUCLEOTIDE SEQUENCE [LARGE SCALE GENOMIC DNA]</scope>
    <source>
        <strain evidence="10">ATCC MYA-4447 / BCRC 22081 / CBS 7064 / NBRC 10061 / NRRL Y-12695</strain>
    </source>
</reference>
<evidence type="ECO:0000256" key="1">
    <source>
        <dbReference type="ARBA" id="ARBA00004184"/>
    </source>
</evidence>
<evidence type="ECO:0000313" key="10">
    <source>
        <dbReference type="Proteomes" id="UP000005222"/>
    </source>
</evidence>
<dbReference type="STRING" id="559304.G8YCS8"/>
<dbReference type="InterPro" id="IPR015943">
    <property type="entry name" value="WD40/YVTN_repeat-like_dom_sf"/>
</dbReference>
<accession>G8YCS8</accession>
<dbReference type="eggNOG" id="KOG2111">
    <property type="taxonomic scope" value="Eukaryota"/>
</dbReference>
<dbReference type="GO" id="GO:0015031">
    <property type="term" value="P:protein transport"/>
    <property type="evidence" value="ECO:0007669"/>
    <property type="project" value="UniProtKB-KW"/>
</dbReference>
<dbReference type="InParanoid" id="G8YCS8"/>
<dbReference type="EMBL" id="FO082050">
    <property type="protein sequence ID" value="CCE82759.1"/>
    <property type="molecule type" value="Genomic_DNA"/>
</dbReference>
<evidence type="ECO:0000256" key="7">
    <source>
        <dbReference type="ARBA" id="ARBA00025740"/>
    </source>
</evidence>
<dbReference type="OMA" id="FGAQKNT"/>
<keyword evidence="5" id="KW-0677">Repeat</keyword>
<dbReference type="Gene3D" id="2.130.10.10">
    <property type="entry name" value="YVTN repeat-like/Quinoprotein amine dehydrogenase"/>
    <property type="match status" value="1"/>
</dbReference>
<keyword evidence="3" id="KW-0926">Vacuole</keyword>
<evidence type="ECO:0000256" key="4">
    <source>
        <dbReference type="ARBA" id="ARBA00022574"/>
    </source>
</evidence>
<dbReference type="PANTHER" id="PTHR11227">
    <property type="entry name" value="WD-REPEAT PROTEIN INTERACTING WITH PHOSPHOINOSIDES WIPI -RELATED"/>
    <property type="match status" value="1"/>
</dbReference>
<keyword evidence="4" id="KW-0853">WD repeat</keyword>
<dbReference type="SMART" id="SM00320">
    <property type="entry name" value="WD40"/>
    <property type="match status" value="3"/>
</dbReference>
<protein>
    <submittedName>
        <fullName evidence="9">Piso0_002503 protein</fullName>
    </submittedName>
</protein>
<dbReference type="Proteomes" id="UP000005222">
    <property type="component" value="Chromosome J"/>
</dbReference>
<evidence type="ECO:0000256" key="8">
    <source>
        <dbReference type="ARBA" id="ARBA00037813"/>
    </source>
</evidence>
<dbReference type="GO" id="GO:0005774">
    <property type="term" value="C:vacuolar membrane"/>
    <property type="evidence" value="ECO:0007669"/>
    <property type="project" value="UniProtKB-SubCell"/>
</dbReference>
<evidence type="ECO:0000313" key="9">
    <source>
        <dbReference type="EMBL" id="CCE82759.1"/>
    </source>
</evidence>
<dbReference type="Pfam" id="PF21032">
    <property type="entry name" value="PROPPIN"/>
    <property type="match status" value="1"/>
</dbReference>
<evidence type="ECO:0000256" key="6">
    <source>
        <dbReference type="ARBA" id="ARBA00022927"/>
    </source>
</evidence>
<keyword evidence="10" id="KW-1185">Reference proteome</keyword>
<dbReference type="FunCoup" id="G8YCS8">
    <property type="interactions" value="626"/>
</dbReference>
<evidence type="ECO:0000256" key="2">
    <source>
        <dbReference type="ARBA" id="ARBA00022448"/>
    </source>
</evidence>
<keyword evidence="6" id="KW-0653">Protein transport</keyword>
<dbReference type="SUPFAM" id="SSF50978">
    <property type="entry name" value="WD40 repeat-like"/>
    <property type="match status" value="1"/>
</dbReference>
<evidence type="ECO:0000256" key="5">
    <source>
        <dbReference type="ARBA" id="ARBA00022737"/>
    </source>
</evidence>
<comment type="subcellular location">
    <subcellularLocation>
        <location evidence="1">Endomembrane system</location>
        <topology evidence="1">Peripheral membrane protein</topology>
    </subcellularLocation>
    <subcellularLocation>
        <location evidence="8">Vacuole membrane</location>
    </subcellularLocation>
</comment>
<dbReference type="HOGENOM" id="CLU_025895_0_1_1"/>
<dbReference type="GO" id="GO:0012505">
    <property type="term" value="C:endomembrane system"/>
    <property type="evidence" value="ECO:0007669"/>
    <property type="project" value="UniProtKB-SubCell"/>
</dbReference>
<dbReference type="AlphaFoldDB" id="G8YCS8"/>
<dbReference type="OrthoDB" id="1667587at2759"/>
<proteinExistence type="inferred from homology"/>
<comment type="similarity">
    <text evidence="7">Belongs to the WD repeat PROPPIN family.</text>
</comment>
<sequence>MNTHNPVISSKKSSRSNILCIKFNQDQGCFAVSHEYGFLVYNTNPFELRVNRTFDNSSSSGSGIGHIAMLHRTNYLALVGGGKTPKYPSNRLVVWDDLKRKNSLSIDFLNPILNVLLSRMRIIVVLKNHVAVYGFSSPPKKYAIYETIDNEHGIADLSTSYPHTATGAYSGASLSSSESLSSSSRMEKYQILAFPGRSVGQIQLVDISPAGQEKNLVSIIKAHKSKIRCLTLNRSGTMVASASETGTIIRVHSTHNTALLWEFRRGLDRAIITSMEFSHNDSKLAVLSDKNTLHIYDLSFVNEIQNASSDFTNFQKSHPSNRYHILGSLPLPIPVPNYFKSVWSFCSINTNKFHTDNSEDDSSLNDVGVVGWASNDSVIIVWKNKKLWEKYVIVERKAETNSEDPNSNSAWDLVRFSWKRLDGFDE</sequence>
<evidence type="ECO:0000256" key="3">
    <source>
        <dbReference type="ARBA" id="ARBA00022554"/>
    </source>
</evidence>
<dbReference type="InterPro" id="IPR036322">
    <property type="entry name" value="WD40_repeat_dom_sf"/>
</dbReference>
<keyword evidence="2" id="KW-0813">Transport</keyword>
<organism evidence="9 10">
    <name type="scientific">Pichia sorbitophila (strain ATCC MYA-4447 / BCRC 22081 / CBS 7064 / NBRC 10061 / NRRL Y-12695)</name>
    <name type="common">Hybrid yeast</name>
    <dbReference type="NCBI Taxonomy" id="559304"/>
    <lineage>
        <taxon>Eukaryota</taxon>
        <taxon>Fungi</taxon>
        <taxon>Dikarya</taxon>
        <taxon>Ascomycota</taxon>
        <taxon>Saccharomycotina</taxon>
        <taxon>Pichiomycetes</taxon>
        <taxon>Debaryomycetaceae</taxon>
        <taxon>Millerozyma</taxon>
    </lineage>
</organism>